<dbReference type="AlphaFoldDB" id="A0A3N0YCG2"/>
<evidence type="ECO:0000313" key="2">
    <source>
        <dbReference type="EMBL" id="ROL43551.1"/>
    </source>
</evidence>
<reference evidence="2 3" key="1">
    <citation type="submission" date="2018-10" db="EMBL/GenBank/DDBJ databases">
        <title>Genome assembly for a Yunnan-Guizhou Plateau 3E fish, Anabarilius grahami (Regan), and its evolutionary and genetic applications.</title>
        <authorList>
            <person name="Jiang W."/>
        </authorList>
    </citation>
    <scope>NUCLEOTIDE SEQUENCE [LARGE SCALE GENOMIC DNA]</scope>
    <source>
        <strain evidence="2">AG-KIZ</strain>
        <tissue evidence="2">Muscle</tissue>
    </source>
</reference>
<evidence type="ECO:0000313" key="3">
    <source>
        <dbReference type="Proteomes" id="UP000281406"/>
    </source>
</evidence>
<evidence type="ECO:0000256" key="1">
    <source>
        <dbReference type="SAM" id="MobiDB-lite"/>
    </source>
</evidence>
<feature type="compositionally biased region" description="Basic and acidic residues" evidence="1">
    <location>
        <begin position="1"/>
        <end position="12"/>
    </location>
</feature>
<accession>A0A3N0YCG2</accession>
<proteinExistence type="predicted"/>
<sequence>MIQRDVIEKVEDTREEEEEEEEKKRMSKSSKEWRKRTLLATYLFPVSPSYLQCFHSVCECRLPSSSPFCYRHSPSSPCNNKGQYQTLYHSSFTPIASAYSTVVTNTSACVQYTSCYAIFCLRAGYIVTEDRTKQRNTSMGQPDHFQDLVDALAIRH</sequence>
<protein>
    <submittedName>
        <fullName evidence="2">Uncharacterized protein</fullName>
    </submittedName>
</protein>
<comment type="caution">
    <text evidence="2">The sequence shown here is derived from an EMBL/GenBank/DDBJ whole genome shotgun (WGS) entry which is preliminary data.</text>
</comment>
<feature type="region of interest" description="Disordered" evidence="1">
    <location>
        <begin position="1"/>
        <end position="28"/>
    </location>
</feature>
<dbReference type="Proteomes" id="UP000281406">
    <property type="component" value="Unassembled WGS sequence"/>
</dbReference>
<gene>
    <name evidence="2" type="ORF">DPX16_13482</name>
</gene>
<keyword evidence="3" id="KW-1185">Reference proteome</keyword>
<name>A0A3N0YCG2_ANAGA</name>
<organism evidence="2 3">
    <name type="scientific">Anabarilius grahami</name>
    <name type="common">Kanglang fish</name>
    <name type="synonym">Barilius grahami</name>
    <dbReference type="NCBI Taxonomy" id="495550"/>
    <lineage>
        <taxon>Eukaryota</taxon>
        <taxon>Metazoa</taxon>
        <taxon>Chordata</taxon>
        <taxon>Craniata</taxon>
        <taxon>Vertebrata</taxon>
        <taxon>Euteleostomi</taxon>
        <taxon>Actinopterygii</taxon>
        <taxon>Neopterygii</taxon>
        <taxon>Teleostei</taxon>
        <taxon>Ostariophysi</taxon>
        <taxon>Cypriniformes</taxon>
        <taxon>Xenocyprididae</taxon>
        <taxon>Xenocypridinae</taxon>
        <taxon>Xenocypridinae incertae sedis</taxon>
        <taxon>Anabarilius</taxon>
    </lineage>
</organism>
<dbReference type="EMBL" id="RJVU01047928">
    <property type="protein sequence ID" value="ROL43551.1"/>
    <property type="molecule type" value="Genomic_DNA"/>
</dbReference>